<evidence type="ECO:0000313" key="2">
    <source>
        <dbReference type="EMBL" id="MBZ7986667.1"/>
    </source>
</evidence>
<feature type="domain" description="Gfo/Idh/MocA-like oxidoreductase N-terminal" evidence="1">
    <location>
        <begin position="2"/>
        <end position="108"/>
    </location>
</feature>
<name>A0ABS7WQQ6_9BACT</name>
<dbReference type="EMBL" id="JACGBB010000001">
    <property type="protein sequence ID" value="MBZ7986667.1"/>
    <property type="molecule type" value="Genomic_DNA"/>
</dbReference>
<dbReference type="Gene3D" id="3.40.50.720">
    <property type="entry name" value="NAD(P)-binding Rossmann-like Domain"/>
    <property type="match status" value="1"/>
</dbReference>
<proteinExistence type="predicted"/>
<dbReference type="InterPro" id="IPR000683">
    <property type="entry name" value="Gfo/Idh/MocA-like_OxRdtase_N"/>
</dbReference>
<dbReference type="RefSeq" id="WP_172232567.1">
    <property type="nucleotide sequence ID" value="NZ_CP035946.1"/>
</dbReference>
<evidence type="ECO:0000259" key="1">
    <source>
        <dbReference type="Pfam" id="PF01408"/>
    </source>
</evidence>
<keyword evidence="3" id="KW-1185">Reference proteome</keyword>
<gene>
    <name evidence="2" type="ORF">AVCANL283_00875</name>
</gene>
<dbReference type="Gene3D" id="3.30.360.10">
    <property type="entry name" value="Dihydrodipicolinate Reductase, domain 2"/>
    <property type="match status" value="1"/>
</dbReference>
<dbReference type="Pfam" id="PF01408">
    <property type="entry name" value="GFO_IDH_MocA"/>
    <property type="match status" value="1"/>
</dbReference>
<dbReference type="InterPro" id="IPR036291">
    <property type="entry name" value="NAD(P)-bd_dom_sf"/>
</dbReference>
<protein>
    <submittedName>
        <fullName evidence="2">Gfo/Idh/MocA family oxidoreductase</fullName>
    </submittedName>
</protein>
<dbReference type="SUPFAM" id="SSF51735">
    <property type="entry name" value="NAD(P)-binding Rossmann-fold domains"/>
    <property type="match status" value="1"/>
</dbReference>
<dbReference type="PANTHER" id="PTHR43377">
    <property type="entry name" value="BILIVERDIN REDUCTASE A"/>
    <property type="match status" value="1"/>
</dbReference>
<dbReference type="InterPro" id="IPR051450">
    <property type="entry name" value="Gfo/Idh/MocA_Oxidoreductases"/>
</dbReference>
<accession>A0ABS7WQQ6</accession>
<evidence type="ECO:0000313" key="3">
    <source>
        <dbReference type="Proteomes" id="UP000786183"/>
    </source>
</evidence>
<reference evidence="2 3" key="1">
    <citation type="submission" date="2020-07" db="EMBL/GenBank/DDBJ databases">
        <title>Transfer of Campylobacter canadensis to the novel genus Avispirillum gen. nov., that also includes two novel species recovered from migratory waterfowl: Avispirillum anseris sp. nov. and Avispirillum brantae sp. nov.</title>
        <authorList>
            <person name="Miller W.G."/>
            <person name="Chapman M.H."/>
            <person name="Yee E."/>
            <person name="Inglis G.D."/>
        </authorList>
    </citation>
    <scope>NUCLEOTIDE SEQUENCE [LARGE SCALE GENOMIC DNA]</scope>
    <source>
        <strain evidence="2 3">L283</strain>
    </source>
</reference>
<dbReference type="Proteomes" id="UP000786183">
    <property type="component" value="Unassembled WGS sequence"/>
</dbReference>
<sequence>MKLAIIGLGVMGKNHYTELKKENINLYCFDIVKADFLSKDDNFYLDLDELIKNDLDAAIIATPTKFHFDIFVKIHKKVKNILIEKPLSFNLEQAYKIKELAKNNNVCVGFCERFNPVSLAFKELLKENEEILYAKFIRASSYPARISDVGVDMDLSVHDIDLANFFGIKSTFEISKNYKNNLCSSIKLNSNKLDILASWEFNCKIRRAFINTNLASYELDFLNSKLFKNNEEIKITLSSSLKQEHKAFINLIKTNNMGFLANIDDAIYTQELLS</sequence>
<comment type="caution">
    <text evidence="2">The sequence shown here is derived from an EMBL/GenBank/DDBJ whole genome shotgun (WGS) entry which is preliminary data.</text>
</comment>
<dbReference type="PANTHER" id="PTHR43377:SF1">
    <property type="entry name" value="BILIVERDIN REDUCTASE A"/>
    <property type="match status" value="1"/>
</dbReference>
<organism evidence="2 3">
    <name type="scientific">Campylobacter canadensis</name>
    <dbReference type="NCBI Taxonomy" id="449520"/>
    <lineage>
        <taxon>Bacteria</taxon>
        <taxon>Pseudomonadati</taxon>
        <taxon>Campylobacterota</taxon>
        <taxon>Epsilonproteobacteria</taxon>
        <taxon>Campylobacterales</taxon>
        <taxon>Campylobacteraceae</taxon>
        <taxon>Campylobacter</taxon>
    </lineage>
</organism>